<dbReference type="Pfam" id="PF14325">
    <property type="entry name" value="DUF4383"/>
    <property type="match status" value="1"/>
</dbReference>
<sequence>MTASSGRIDARGNEKTNVQKAAMAVGAVFLLVGILGFIPGVTTNYDQMSFAGHESESMLLGVFQVSILHNIVHLLFGIAGIAMAKTVSGARNYLIWGGAVYLVLWLYGLIIGHETAANFVPVNTADNWLHFVLGVAMIALGVLLTRSRSAVRHT</sequence>
<reference evidence="2 3" key="1">
    <citation type="submission" date="2016-10" db="EMBL/GenBank/DDBJ databases">
        <authorList>
            <person name="de Groot N.N."/>
        </authorList>
    </citation>
    <scope>NUCLEOTIDE SEQUENCE [LARGE SCALE GENOMIC DNA]</scope>
    <source>
        <strain evidence="2 3">DSM 20117</strain>
    </source>
</reference>
<proteinExistence type="predicted"/>
<dbReference type="KEGG" id="acry:AC20117_11380"/>
<protein>
    <recommendedName>
        <fullName evidence="4">DUF4383 domain-containing protein</fullName>
    </recommendedName>
</protein>
<keyword evidence="1" id="KW-0812">Transmembrane</keyword>
<evidence type="ECO:0000313" key="3">
    <source>
        <dbReference type="Proteomes" id="UP000181917"/>
    </source>
</evidence>
<dbReference type="STRING" id="37928.SAMN04489742_1194"/>
<dbReference type="Proteomes" id="UP000181917">
    <property type="component" value="Unassembled WGS sequence"/>
</dbReference>
<gene>
    <name evidence="2" type="ORF">SAMN04489742_1194</name>
</gene>
<name>A0A1H1B1N0_9MICC</name>
<organism evidence="2 3">
    <name type="scientific">Crystallibacter crystallopoietes</name>
    <dbReference type="NCBI Taxonomy" id="37928"/>
    <lineage>
        <taxon>Bacteria</taxon>
        <taxon>Bacillati</taxon>
        <taxon>Actinomycetota</taxon>
        <taxon>Actinomycetes</taxon>
        <taxon>Micrococcales</taxon>
        <taxon>Micrococcaceae</taxon>
        <taxon>Crystallibacter</taxon>
    </lineage>
</organism>
<feature type="transmembrane region" description="Helical" evidence="1">
    <location>
        <begin position="58"/>
        <end position="81"/>
    </location>
</feature>
<accession>A0A1H1B1N0</accession>
<dbReference type="RefSeq" id="WP_074699640.1">
    <property type="nucleotide sequence ID" value="NZ_CP018863.1"/>
</dbReference>
<dbReference type="EMBL" id="FNKH01000002">
    <property type="protein sequence ID" value="SDQ45817.1"/>
    <property type="molecule type" value="Genomic_DNA"/>
</dbReference>
<feature type="transmembrane region" description="Helical" evidence="1">
    <location>
        <begin position="93"/>
        <end position="113"/>
    </location>
</feature>
<evidence type="ECO:0000256" key="1">
    <source>
        <dbReference type="SAM" id="Phobius"/>
    </source>
</evidence>
<feature type="transmembrane region" description="Helical" evidence="1">
    <location>
        <begin position="128"/>
        <end position="145"/>
    </location>
</feature>
<keyword evidence="3" id="KW-1185">Reference proteome</keyword>
<keyword evidence="1" id="KW-1133">Transmembrane helix</keyword>
<dbReference type="AlphaFoldDB" id="A0A1H1B1N0"/>
<feature type="transmembrane region" description="Helical" evidence="1">
    <location>
        <begin position="21"/>
        <end position="38"/>
    </location>
</feature>
<keyword evidence="1" id="KW-0472">Membrane</keyword>
<evidence type="ECO:0000313" key="2">
    <source>
        <dbReference type="EMBL" id="SDQ45817.1"/>
    </source>
</evidence>
<dbReference type="OrthoDB" id="572373at2"/>
<evidence type="ECO:0008006" key="4">
    <source>
        <dbReference type="Google" id="ProtNLM"/>
    </source>
</evidence>